<dbReference type="EMBL" id="PKPP01013391">
    <property type="protein sequence ID" value="PWA40992.1"/>
    <property type="molecule type" value="Genomic_DNA"/>
</dbReference>
<dbReference type="OrthoDB" id="8918678at2759"/>
<dbReference type="AlphaFoldDB" id="A0A2U1KW74"/>
<organism evidence="8 9">
    <name type="scientific">Artemisia annua</name>
    <name type="common">Sweet wormwood</name>
    <dbReference type="NCBI Taxonomy" id="35608"/>
    <lineage>
        <taxon>Eukaryota</taxon>
        <taxon>Viridiplantae</taxon>
        <taxon>Streptophyta</taxon>
        <taxon>Embryophyta</taxon>
        <taxon>Tracheophyta</taxon>
        <taxon>Spermatophyta</taxon>
        <taxon>Magnoliopsida</taxon>
        <taxon>eudicotyledons</taxon>
        <taxon>Gunneridae</taxon>
        <taxon>Pentapetalae</taxon>
        <taxon>asterids</taxon>
        <taxon>campanulids</taxon>
        <taxon>Asterales</taxon>
        <taxon>Asteraceae</taxon>
        <taxon>Asteroideae</taxon>
        <taxon>Anthemideae</taxon>
        <taxon>Artemisiinae</taxon>
        <taxon>Artemisia</taxon>
    </lineage>
</organism>
<protein>
    <submittedName>
        <fullName evidence="8">COPII coat assembly protein, Sec16</fullName>
    </submittedName>
</protein>
<name>A0A2U1KW74_ARTAN</name>
<feature type="domain" description="Sec16 Sec23-binding" evidence="7">
    <location>
        <begin position="1"/>
        <end position="121"/>
    </location>
</feature>
<comment type="similarity">
    <text evidence="2">Belongs to the SEC16 family.</text>
</comment>
<dbReference type="PANTHER" id="PTHR13402">
    <property type="entry name" value="RGPR-RELATED"/>
    <property type="match status" value="1"/>
</dbReference>
<reference evidence="8 9" key="1">
    <citation type="journal article" date="2018" name="Mol. Plant">
        <title>The genome of Artemisia annua provides insight into the evolution of Asteraceae family and artemisinin biosynthesis.</title>
        <authorList>
            <person name="Shen Q."/>
            <person name="Zhang L."/>
            <person name="Liao Z."/>
            <person name="Wang S."/>
            <person name="Yan T."/>
            <person name="Shi P."/>
            <person name="Liu M."/>
            <person name="Fu X."/>
            <person name="Pan Q."/>
            <person name="Wang Y."/>
            <person name="Lv Z."/>
            <person name="Lu X."/>
            <person name="Zhang F."/>
            <person name="Jiang W."/>
            <person name="Ma Y."/>
            <person name="Chen M."/>
            <person name="Hao X."/>
            <person name="Li L."/>
            <person name="Tang Y."/>
            <person name="Lv G."/>
            <person name="Zhou Y."/>
            <person name="Sun X."/>
            <person name="Brodelius P.E."/>
            <person name="Rose J.K.C."/>
            <person name="Tang K."/>
        </authorList>
    </citation>
    <scope>NUCLEOTIDE SEQUENCE [LARGE SCALE GENOMIC DNA]</scope>
    <source>
        <strain evidence="9">cv. Huhao1</strain>
        <tissue evidence="8">Leaf</tissue>
    </source>
</reference>
<dbReference type="Proteomes" id="UP000245207">
    <property type="component" value="Unassembled WGS sequence"/>
</dbReference>
<gene>
    <name evidence="8" type="ORF">CTI12_AA557590</name>
</gene>
<comment type="caution">
    <text evidence="8">The sequence shown here is derived from an EMBL/GenBank/DDBJ whole genome shotgun (WGS) entry which is preliminary data.</text>
</comment>
<dbReference type="GO" id="GO:0016192">
    <property type="term" value="P:vesicle-mediated transport"/>
    <property type="evidence" value="ECO:0007669"/>
    <property type="project" value="UniProtKB-KW"/>
</dbReference>
<keyword evidence="4" id="KW-0256">Endoplasmic reticulum</keyword>
<keyword evidence="3" id="KW-0813">Transport</keyword>
<feature type="region of interest" description="Disordered" evidence="6">
    <location>
        <begin position="151"/>
        <end position="176"/>
    </location>
</feature>
<dbReference type="PANTHER" id="PTHR13402:SF6">
    <property type="entry name" value="SECRETORY 16, ISOFORM I"/>
    <property type="match status" value="1"/>
</dbReference>
<dbReference type="Pfam" id="PF12931">
    <property type="entry name" value="TPR_Sec16"/>
    <property type="match status" value="1"/>
</dbReference>
<evidence type="ECO:0000256" key="2">
    <source>
        <dbReference type="ARBA" id="ARBA00005927"/>
    </source>
</evidence>
<accession>A0A2U1KW74</accession>
<dbReference type="GO" id="GO:0070971">
    <property type="term" value="C:endoplasmic reticulum exit site"/>
    <property type="evidence" value="ECO:0007669"/>
    <property type="project" value="TreeGrafter"/>
</dbReference>
<dbReference type="InterPro" id="IPR024298">
    <property type="entry name" value="Sec16_Sec23-bd"/>
</dbReference>
<dbReference type="GO" id="GO:0012507">
    <property type="term" value="C:ER to Golgi transport vesicle membrane"/>
    <property type="evidence" value="ECO:0007669"/>
    <property type="project" value="TreeGrafter"/>
</dbReference>
<dbReference type="GO" id="GO:0007030">
    <property type="term" value="P:Golgi organization"/>
    <property type="evidence" value="ECO:0007669"/>
    <property type="project" value="TreeGrafter"/>
</dbReference>
<evidence type="ECO:0000313" key="9">
    <source>
        <dbReference type="Proteomes" id="UP000245207"/>
    </source>
</evidence>
<sequence length="176" mass="19565">MLDNWEENLAMITANRTKDDELVLIHLGDCLWKETSNPTFATYLLKQTLRLIQTVLDCLIGADHWKHPRTYASLEAIQRTELYEYSKLLGNSQFTLLPFQPYKLIYASMLAEVGRVSDSLKVGSTNLAPGKLVGKLLNLFDSTAHRVVGGLPPPVPSISSSSAQNEHNDQPTGPQT</sequence>
<dbReference type="GO" id="GO:0070973">
    <property type="term" value="P:protein localization to endoplasmic reticulum exit site"/>
    <property type="evidence" value="ECO:0007669"/>
    <property type="project" value="TreeGrafter"/>
</dbReference>
<evidence type="ECO:0000256" key="3">
    <source>
        <dbReference type="ARBA" id="ARBA00022448"/>
    </source>
</evidence>
<keyword evidence="9" id="KW-1185">Reference proteome</keyword>
<comment type="subcellular location">
    <subcellularLocation>
        <location evidence="1">Endoplasmic reticulum</location>
    </subcellularLocation>
</comment>
<proteinExistence type="inferred from homology"/>
<keyword evidence="5" id="KW-0931">ER-Golgi transport</keyword>
<evidence type="ECO:0000256" key="6">
    <source>
        <dbReference type="SAM" id="MobiDB-lite"/>
    </source>
</evidence>
<evidence type="ECO:0000256" key="4">
    <source>
        <dbReference type="ARBA" id="ARBA00022824"/>
    </source>
</evidence>
<evidence type="ECO:0000256" key="5">
    <source>
        <dbReference type="ARBA" id="ARBA00022892"/>
    </source>
</evidence>
<evidence type="ECO:0000313" key="8">
    <source>
        <dbReference type="EMBL" id="PWA40992.1"/>
    </source>
</evidence>
<evidence type="ECO:0000256" key="1">
    <source>
        <dbReference type="ARBA" id="ARBA00004240"/>
    </source>
</evidence>
<evidence type="ECO:0000259" key="7">
    <source>
        <dbReference type="Pfam" id="PF12931"/>
    </source>
</evidence>
<dbReference type="STRING" id="35608.A0A2U1KW74"/>